<keyword evidence="6 8" id="KW-0378">Hydrolase</keyword>
<reference evidence="13" key="1">
    <citation type="journal article" date="2019" name="Int. J. Syst. Evol. Microbiol.">
        <title>The Global Catalogue of Microorganisms (GCM) 10K type strain sequencing project: providing services to taxonomists for standard genome sequencing and annotation.</title>
        <authorList>
            <consortium name="The Broad Institute Genomics Platform"/>
            <consortium name="The Broad Institute Genome Sequencing Center for Infectious Disease"/>
            <person name="Wu L."/>
            <person name="Ma J."/>
        </authorList>
    </citation>
    <scope>NUCLEOTIDE SEQUENCE [LARGE SCALE GENOMIC DNA]</scope>
    <source>
        <strain evidence="13">JCM 18401</strain>
    </source>
</reference>
<feature type="binding site" evidence="8">
    <location>
        <position position="410"/>
    </location>
    <ligand>
        <name>a divalent metal cation</name>
        <dbReference type="ChEBI" id="CHEBI:60240"/>
    </ligand>
</feature>
<evidence type="ECO:0000256" key="8">
    <source>
        <dbReference type="HAMAP-Rule" id="MF_00060"/>
    </source>
</evidence>
<dbReference type="PROSITE" id="PS50984">
    <property type="entry name" value="TRUD"/>
    <property type="match status" value="1"/>
</dbReference>
<comment type="subcellular location">
    <subcellularLocation>
        <location evidence="8">Cytoplasm</location>
    </subcellularLocation>
</comment>
<evidence type="ECO:0000313" key="13">
    <source>
        <dbReference type="Proteomes" id="UP001499988"/>
    </source>
</evidence>
<dbReference type="InterPro" id="IPR020103">
    <property type="entry name" value="PsdUridine_synth_cat_dom_sf"/>
</dbReference>
<dbReference type="InterPro" id="IPR001656">
    <property type="entry name" value="PsdUridine_synth_TruD"/>
</dbReference>
<dbReference type="NCBIfam" id="NF001489">
    <property type="entry name" value="PRK00346.1-3"/>
    <property type="match status" value="1"/>
</dbReference>
<dbReference type="SUPFAM" id="SSF55120">
    <property type="entry name" value="Pseudouridine synthase"/>
    <property type="match status" value="1"/>
</dbReference>
<dbReference type="InterPro" id="IPR036523">
    <property type="entry name" value="SurE-like_sf"/>
</dbReference>
<comment type="similarity">
    <text evidence="3 8">Belongs to the SurE nucleotidase family.</text>
</comment>
<protein>
    <recommendedName>
        <fullName evidence="8 9">Multifunctional fusion protein</fullName>
    </recommendedName>
    <domain>
        <recommendedName>
            <fullName evidence="9">tRNA pseudouridine synthase D</fullName>
            <ecNumber evidence="9">5.4.99.27</ecNumber>
        </recommendedName>
        <alternativeName>
            <fullName evidence="9">tRNA pseudouridine(13) synthase</fullName>
        </alternativeName>
        <alternativeName>
            <fullName evidence="9">tRNA pseudouridylate synthase D</fullName>
        </alternativeName>
        <alternativeName>
            <fullName evidence="9">tRNA-uridine isomerase D</fullName>
        </alternativeName>
    </domain>
    <domain>
        <recommendedName>
            <fullName evidence="8">5'-nucleotidase SurE</fullName>
            <ecNumber evidence="8">3.1.3.5</ecNumber>
        </recommendedName>
        <alternativeName>
            <fullName evidence="8">Nucleoside 5'-monophosphate phosphohydrolase</fullName>
        </alternativeName>
    </domain>
</protein>
<evidence type="ECO:0000256" key="5">
    <source>
        <dbReference type="ARBA" id="ARBA00022723"/>
    </source>
</evidence>
<dbReference type="InterPro" id="IPR002828">
    <property type="entry name" value="SurE-like_Pase/nucleotidase"/>
</dbReference>
<dbReference type="InterPro" id="IPR011760">
    <property type="entry name" value="PsdUridine_synth_TruD_insert"/>
</dbReference>
<keyword evidence="7 9" id="KW-0413">Isomerase</keyword>
<dbReference type="Pfam" id="PF01975">
    <property type="entry name" value="SurE"/>
    <property type="match status" value="1"/>
</dbReference>
<evidence type="ECO:0000256" key="3">
    <source>
        <dbReference type="ARBA" id="ARBA00011062"/>
    </source>
</evidence>
<dbReference type="CDD" id="cd02575">
    <property type="entry name" value="PseudoU_synth_EcTruD"/>
    <property type="match status" value="1"/>
</dbReference>
<dbReference type="Gene3D" id="3.30.2350.20">
    <property type="entry name" value="TruD, catalytic domain"/>
    <property type="match status" value="1"/>
</dbReference>
<comment type="catalytic activity">
    <reaction evidence="1 8">
        <text>a ribonucleoside 5'-phosphate + H2O = a ribonucleoside + phosphate</text>
        <dbReference type="Rhea" id="RHEA:12484"/>
        <dbReference type="ChEBI" id="CHEBI:15377"/>
        <dbReference type="ChEBI" id="CHEBI:18254"/>
        <dbReference type="ChEBI" id="CHEBI:43474"/>
        <dbReference type="ChEBI" id="CHEBI:58043"/>
        <dbReference type="EC" id="3.1.3.5"/>
    </reaction>
</comment>
<dbReference type="InterPro" id="IPR030048">
    <property type="entry name" value="SurE"/>
</dbReference>
<comment type="caution">
    <text evidence="12">The sequence shown here is derived from an EMBL/GenBank/DDBJ whole genome shotgun (WGS) entry which is preliminary data.</text>
</comment>
<dbReference type="EMBL" id="BAABJZ010000098">
    <property type="protein sequence ID" value="GAA4897579.1"/>
    <property type="molecule type" value="Genomic_DNA"/>
</dbReference>
<feature type="domain" description="TRUD" evidence="11">
    <location>
        <begin position="156"/>
        <end position="302"/>
    </location>
</feature>
<keyword evidence="4 9" id="KW-0819">tRNA processing</keyword>
<dbReference type="NCBIfam" id="TIGR00087">
    <property type="entry name" value="surE"/>
    <property type="match status" value="1"/>
</dbReference>
<dbReference type="InterPro" id="IPR043165">
    <property type="entry name" value="TruD_insert_sf"/>
</dbReference>
<dbReference type="PANTHER" id="PTHR47811:SF1">
    <property type="entry name" value="TRNA PSEUDOURIDINE SYNTHASE D"/>
    <property type="match status" value="1"/>
</dbReference>
<keyword evidence="8" id="KW-0963">Cytoplasm</keyword>
<gene>
    <name evidence="8" type="primary">surE</name>
    <name evidence="9" type="synonym">truD</name>
    <name evidence="12" type="ORF">GCM10023333_33650</name>
</gene>
<evidence type="ECO:0000256" key="2">
    <source>
        <dbReference type="ARBA" id="ARBA00007953"/>
    </source>
</evidence>
<evidence type="ECO:0000256" key="10">
    <source>
        <dbReference type="SAM" id="MobiDB-lite"/>
    </source>
</evidence>
<proteinExistence type="inferred from homology"/>
<dbReference type="InterPro" id="IPR042214">
    <property type="entry name" value="TruD_catalytic"/>
</dbReference>
<evidence type="ECO:0000259" key="11">
    <source>
        <dbReference type="PROSITE" id="PS50984"/>
    </source>
</evidence>
<dbReference type="InterPro" id="IPR020119">
    <property type="entry name" value="PsdUridine_synth_TruD_CS"/>
</dbReference>
<comment type="catalytic activity">
    <reaction evidence="9">
        <text>uridine(13) in tRNA = pseudouridine(13) in tRNA</text>
        <dbReference type="Rhea" id="RHEA:42540"/>
        <dbReference type="Rhea" id="RHEA-COMP:10105"/>
        <dbReference type="Rhea" id="RHEA-COMP:10106"/>
        <dbReference type="ChEBI" id="CHEBI:65314"/>
        <dbReference type="ChEBI" id="CHEBI:65315"/>
        <dbReference type="EC" id="5.4.99.27"/>
    </reaction>
</comment>
<feature type="binding site" evidence="8">
    <location>
        <position position="440"/>
    </location>
    <ligand>
        <name>a divalent metal cation</name>
        <dbReference type="ChEBI" id="CHEBI:60240"/>
    </ligand>
</feature>
<keyword evidence="13" id="KW-1185">Reference proteome</keyword>
<keyword evidence="8" id="KW-0547">Nucleotide-binding</keyword>
<dbReference type="Gene3D" id="3.40.1210.10">
    <property type="entry name" value="Survival protein SurE-like phosphatase/nucleotidase"/>
    <property type="match status" value="1"/>
</dbReference>
<organism evidence="12 13">
    <name type="scientific">Ferrimonas pelagia</name>
    <dbReference type="NCBI Taxonomy" id="1177826"/>
    <lineage>
        <taxon>Bacteria</taxon>
        <taxon>Pseudomonadati</taxon>
        <taxon>Pseudomonadota</taxon>
        <taxon>Gammaproteobacteria</taxon>
        <taxon>Alteromonadales</taxon>
        <taxon>Ferrimonadaceae</taxon>
        <taxon>Ferrimonas</taxon>
    </lineage>
</organism>
<dbReference type="HAMAP" id="MF_01082">
    <property type="entry name" value="TruD"/>
    <property type="match status" value="1"/>
</dbReference>
<comment type="function">
    <text evidence="8">Nucleotidase that shows phosphatase activity on nucleoside 5'-monophosphates.</text>
</comment>
<keyword evidence="5 8" id="KW-0479">Metal-binding</keyword>
<feature type="region of interest" description="Disordered" evidence="10">
    <location>
        <begin position="348"/>
        <end position="378"/>
    </location>
</feature>
<dbReference type="Proteomes" id="UP001499988">
    <property type="component" value="Unassembled WGS sequence"/>
</dbReference>
<evidence type="ECO:0000256" key="1">
    <source>
        <dbReference type="ARBA" id="ARBA00000815"/>
    </source>
</evidence>
<feature type="binding site" evidence="8">
    <location>
        <position position="492"/>
    </location>
    <ligand>
        <name>a divalent metal cation</name>
        <dbReference type="ChEBI" id="CHEBI:60240"/>
    </ligand>
</feature>
<evidence type="ECO:0000256" key="9">
    <source>
        <dbReference type="HAMAP-Rule" id="MF_01082"/>
    </source>
</evidence>
<dbReference type="InterPro" id="IPR050170">
    <property type="entry name" value="TruD_pseudoU_synthase"/>
</dbReference>
<dbReference type="PROSITE" id="PS01268">
    <property type="entry name" value="UPF0024"/>
    <property type="match status" value="1"/>
</dbReference>
<evidence type="ECO:0000256" key="4">
    <source>
        <dbReference type="ARBA" id="ARBA00022694"/>
    </source>
</evidence>
<comment type="cofactor">
    <cofactor evidence="8">
        <name>a divalent metal cation</name>
        <dbReference type="ChEBI" id="CHEBI:60240"/>
    </cofactor>
    <text evidence="8">Binds 1 divalent metal cation per subunit.</text>
</comment>
<comment type="similarity">
    <text evidence="2 9">Belongs to the pseudouridine synthase TruD family.</text>
</comment>
<feature type="active site" description="Nucleophile" evidence="9">
    <location>
        <position position="82"/>
    </location>
</feature>
<comment type="function">
    <text evidence="9">Responsible for synthesis of pseudouridine from uracil-13 in transfer RNAs.</text>
</comment>
<dbReference type="HAMAP" id="MF_00060">
    <property type="entry name" value="SurE"/>
    <property type="match status" value="1"/>
</dbReference>
<dbReference type="Gene3D" id="3.30.2340.10">
    <property type="entry name" value="TruD, insertion domain"/>
    <property type="match status" value="1"/>
</dbReference>
<name>A0ABP9FD82_9GAMM</name>
<dbReference type="NCBIfam" id="NF001490">
    <property type="entry name" value="PRK00346.1-4"/>
    <property type="match status" value="1"/>
</dbReference>
<evidence type="ECO:0000313" key="12">
    <source>
        <dbReference type="EMBL" id="GAA4897579.1"/>
    </source>
</evidence>
<accession>A0ABP9FD82</accession>
<dbReference type="Pfam" id="PF01142">
    <property type="entry name" value="TruD"/>
    <property type="match status" value="2"/>
</dbReference>
<dbReference type="EC" id="3.1.3.5" evidence="8"/>
<evidence type="ECO:0000256" key="6">
    <source>
        <dbReference type="ARBA" id="ARBA00022801"/>
    </source>
</evidence>
<dbReference type="SUPFAM" id="SSF64167">
    <property type="entry name" value="SurE-like"/>
    <property type="match status" value="1"/>
</dbReference>
<dbReference type="EC" id="5.4.99.27" evidence="9"/>
<evidence type="ECO:0000256" key="7">
    <source>
        <dbReference type="ARBA" id="ARBA00023235"/>
    </source>
</evidence>
<feature type="binding site" evidence="8">
    <location>
        <position position="409"/>
    </location>
    <ligand>
        <name>a divalent metal cation</name>
        <dbReference type="ChEBI" id="CHEBI:60240"/>
    </ligand>
</feature>
<sequence length="649" mass="70303">MTDYRLAAWHYLYGKPEQSGQIRSEPEHFQVSEVLPFRPDGEGENHLIHVEKRGLTTHQVARMLAQFANVPEKDVSWAGLKDKHGVTRQWLCVRIPGKLNPEWSKLNSEQLTILEADRTLKKLRPGALLGNRFRIAVAGIEDVAALEGRLAQIAQGVPNYYGEQRFGHGGQNVNRAAEMFTGRRVKDRNKRSLYLSAARSFLFNHAVSARLSQHGLTPLDGEAVMLAGTNSFFVAEQWDETNLGRLAQRDIELSAPLFGDGGGGSQGEAGEFEGQVAAQWPVLIEGLASARMQPERRRLLLKPEGLKHWQQDGLLWLDFMLPAGAFATSILRELVDYRDAQAIVLTTPSTTPSTTQTPAEREPAAVAAPESIEPTPSVAPAAAPSIKLEAQDVAVVPAPVPMTILISNDDGVHAPGIKALSDALSPIARTTTVAPDRNCSGASNSLTLTNPLRIQTLDNGYIQVNGTPTDCVHLAIRELMDGEPDLVVSGINAGANLGDDTIYSGTVAAAMEGRHLGLPTIAVSLVGRELQHYDTAAAVTRQIVEGLQQRPLPKDMILNINVPDLPLAQIKGTRVTRLGNRHKAEGMVCTKDPAGRTIFWLGPPGQEQDSGEGTDFHAVANGYVSVTPLKVDLTAHEQLASLQTWVGQL</sequence>
<dbReference type="PANTHER" id="PTHR47811">
    <property type="entry name" value="TRNA PSEUDOURIDINE SYNTHASE D"/>
    <property type="match status" value="1"/>
</dbReference>